<feature type="domain" description="Tyrosine specific protein phosphatases" evidence="3">
    <location>
        <begin position="559"/>
        <end position="622"/>
    </location>
</feature>
<dbReference type="EMBL" id="KV454435">
    <property type="protein sequence ID" value="ODQ78487.1"/>
    <property type="molecule type" value="Genomic_DNA"/>
</dbReference>
<dbReference type="Pfam" id="PF00782">
    <property type="entry name" value="DSPc"/>
    <property type="match status" value="1"/>
</dbReference>
<dbReference type="InterPro" id="IPR016130">
    <property type="entry name" value="Tyr_Pase_AS"/>
</dbReference>
<dbReference type="PANTHER" id="PTHR46438">
    <property type="entry name" value="ALPHA/BETA-HYDROLASES SUPERFAMILY PROTEIN"/>
    <property type="match status" value="1"/>
</dbReference>
<accession>A0A1E3QNB9</accession>
<dbReference type="Proteomes" id="UP000094336">
    <property type="component" value="Unassembled WGS sequence"/>
</dbReference>
<dbReference type="InterPro" id="IPR020422">
    <property type="entry name" value="TYR_PHOSPHATASE_DUAL_dom"/>
</dbReference>
<keyword evidence="5" id="KW-1185">Reference proteome</keyword>
<evidence type="ECO:0000313" key="5">
    <source>
        <dbReference type="Proteomes" id="UP000094336"/>
    </source>
</evidence>
<dbReference type="PROSITE" id="PS00383">
    <property type="entry name" value="TYR_PHOSPHATASE_1"/>
    <property type="match status" value="1"/>
</dbReference>
<proteinExistence type="predicted"/>
<sequence length="641" mass="71577">MDMQLEEEEQLLQATNQSNYNSAGGYIATLATLQEREAQNNVSIWSKFATFSRVMLLSFTKSQHRFNNEIETSILQNEPSDCALTAKYSLVESLSLEGSNLSINDVSLSVLQIPHPLRMYKKKKTDTEASTFPFLNELDRLPVVVLVHGMGGQVSQFEPLIALLSQCADILSLDLPGFGTSRVTPPHNTIGLFGETAKEIRAAVGKMTYEDFKTDNIVEILSRLVRKHVPENRKVILIGHSMGTHLSVKLVNKLPPNKVESVILLSPPGVVDNTTGLSAPAKRPLFNKLVLFQYFPSLFNLFRVWDRIGGLESVSVARQIPLSASIYQKSRQFRWNLDVDLDIVLKYGSGFLPLKKSELVTACSKIIDYGQELSPPSFPRILIVCGDADRLTPFKASQTICDSLNALNFKAKVLKINNCGHSILLDKPERVCGLVLEFIETNLSDCHISPAWVLQCKAKISGDKWGLKNEIKWAKLKAVSNVLVNPRTNSRAPLLGMKTLRESDETHSPAQLEALHPDIIAVVDISKDVPSYNPESFTRVKYNKLPTVSKVPPDSVTVRNFINLADKNFSDYRAESGAIEHPLLAVHCHYGFNRTGFLICCYLIEKLGWSVNEAVMAFKLAKEPGIKHPHFIDALYVRYEQ</sequence>
<dbReference type="InterPro" id="IPR000387">
    <property type="entry name" value="Tyr_Pase_dom"/>
</dbReference>
<dbReference type="InterPro" id="IPR000340">
    <property type="entry name" value="Dual-sp_phosphatase_cat-dom"/>
</dbReference>
<dbReference type="AlphaFoldDB" id="A0A1E3QNB9"/>
<evidence type="ECO:0000259" key="3">
    <source>
        <dbReference type="PROSITE" id="PS50056"/>
    </source>
</evidence>
<gene>
    <name evidence="4" type="ORF">BABINDRAFT_162696</name>
</gene>
<evidence type="ECO:0000313" key="4">
    <source>
        <dbReference type="EMBL" id="ODQ78487.1"/>
    </source>
</evidence>
<organism evidence="4 5">
    <name type="scientific">Babjeviella inositovora NRRL Y-12698</name>
    <dbReference type="NCBI Taxonomy" id="984486"/>
    <lineage>
        <taxon>Eukaryota</taxon>
        <taxon>Fungi</taxon>
        <taxon>Dikarya</taxon>
        <taxon>Ascomycota</taxon>
        <taxon>Saccharomycotina</taxon>
        <taxon>Pichiomycetes</taxon>
        <taxon>Serinales incertae sedis</taxon>
        <taxon>Babjeviella</taxon>
    </lineage>
</organism>
<keyword evidence="1" id="KW-0378">Hydrolase</keyword>
<protein>
    <recommendedName>
        <fullName evidence="3">Tyrosine specific protein phosphatases domain-containing protein</fullName>
    </recommendedName>
</protein>
<dbReference type="SUPFAM" id="SSF53474">
    <property type="entry name" value="alpha/beta-Hydrolases"/>
    <property type="match status" value="1"/>
</dbReference>
<dbReference type="PROSITE" id="PS50056">
    <property type="entry name" value="TYR_PHOSPHATASE_2"/>
    <property type="match status" value="1"/>
</dbReference>
<name>A0A1E3QNB9_9ASCO</name>
<dbReference type="InterPro" id="IPR000073">
    <property type="entry name" value="AB_hydrolase_1"/>
</dbReference>
<dbReference type="Pfam" id="PF00561">
    <property type="entry name" value="Abhydrolase_1"/>
    <property type="match status" value="1"/>
</dbReference>
<dbReference type="GO" id="GO:0004721">
    <property type="term" value="F:phosphoprotein phosphatase activity"/>
    <property type="evidence" value="ECO:0007669"/>
    <property type="project" value="UniProtKB-KW"/>
</dbReference>
<dbReference type="STRING" id="984486.A0A1E3QNB9"/>
<evidence type="ECO:0000256" key="1">
    <source>
        <dbReference type="ARBA" id="ARBA00022801"/>
    </source>
</evidence>
<dbReference type="SMART" id="SM00195">
    <property type="entry name" value="DSPc"/>
    <property type="match status" value="1"/>
</dbReference>
<evidence type="ECO:0000256" key="2">
    <source>
        <dbReference type="ARBA" id="ARBA00022912"/>
    </source>
</evidence>
<dbReference type="InterPro" id="IPR029021">
    <property type="entry name" value="Prot-tyrosine_phosphatase-like"/>
</dbReference>
<dbReference type="GeneID" id="30147340"/>
<dbReference type="Gene3D" id="3.40.50.1820">
    <property type="entry name" value="alpha/beta hydrolase"/>
    <property type="match status" value="1"/>
</dbReference>
<dbReference type="SUPFAM" id="SSF52799">
    <property type="entry name" value="(Phosphotyrosine protein) phosphatases II"/>
    <property type="match status" value="1"/>
</dbReference>
<reference evidence="5" key="1">
    <citation type="submission" date="2016-05" db="EMBL/GenBank/DDBJ databases">
        <title>Comparative genomics of biotechnologically important yeasts.</title>
        <authorList>
            <consortium name="DOE Joint Genome Institute"/>
            <person name="Riley R."/>
            <person name="Haridas S."/>
            <person name="Wolfe K.H."/>
            <person name="Lopes M.R."/>
            <person name="Hittinger C.T."/>
            <person name="Goker M."/>
            <person name="Salamov A."/>
            <person name="Wisecaver J."/>
            <person name="Long T.M."/>
            <person name="Aerts A.L."/>
            <person name="Barry K."/>
            <person name="Choi C."/>
            <person name="Clum A."/>
            <person name="Coughlan A.Y."/>
            <person name="Deshpande S."/>
            <person name="Douglass A.P."/>
            <person name="Hanson S.J."/>
            <person name="Klenk H.-P."/>
            <person name="Labutti K."/>
            <person name="Lapidus A."/>
            <person name="Lindquist E."/>
            <person name="Lipzen A."/>
            <person name="Meier-Kolthoff J.P."/>
            <person name="Ohm R.A."/>
            <person name="Otillar R.P."/>
            <person name="Pangilinan J."/>
            <person name="Peng Y."/>
            <person name="Rokas A."/>
            <person name="Rosa C.A."/>
            <person name="Scheuner C."/>
            <person name="Sibirny A.A."/>
            <person name="Slot J.C."/>
            <person name="Stielow J.B."/>
            <person name="Sun H."/>
            <person name="Kurtzman C.P."/>
            <person name="Blackwell M."/>
            <person name="Grigoriev I.V."/>
            <person name="Jeffries T.W."/>
        </authorList>
    </citation>
    <scope>NUCLEOTIDE SEQUENCE [LARGE SCALE GENOMIC DNA]</scope>
    <source>
        <strain evidence="5">NRRL Y-12698</strain>
    </source>
</reference>
<dbReference type="Gene3D" id="3.90.190.10">
    <property type="entry name" value="Protein tyrosine phosphatase superfamily"/>
    <property type="match status" value="1"/>
</dbReference>
<keyword evidence="2" id="KW-0904">Protein phosphatase</keyword>
<dbReference type="RefSeq" id="XP_018983815.1">
    <property type="nucleotide sequence ID" value="XM_019129487.1"/>
</dbReference>
<dbReference type="InterPro" id="IPR029058">
    <property type="entry name" value="AB_hydrolase_fold"/>
</dbReference>
<dbReference type="PANTHER" id="PTHR46438:SF11">
    <property type="entry name" value="LIPASE-RELATED"/>
    <property type="match status" value="1"/>
</dbReference>
<dbReference type="OrthoDB" id="428974at2759"/>